<name>A0A4Z2GPM8_9TELE</name>
<protein>
    <submittedName>
        <fullName evidence="1">Uncharacterized protein</fullName>
    </submittedName>
</protein>
<dbReference type="EMBL" id="SRLO01000453">
    <property type="protein sequence ID" value="TNN55517.1"/>
    <property type="molecule type" value="Genomic_DNA"/>
</dbReference>
<evidence type="ECO:0000313" key="2">
    <source>
        <dbReference type="Proteomes" id="UP000314294"/>
    </source>
</evidence>
<proteinExistence type="predicted"/>
<sequence>MPFLDRAWRTAWWLCSEAACSASRMRPHTRQYSSPDSSWRMMDGLMCSCSYWSSSSGTTCASMPAPPASSAAAAAAAAAALLLQVPSLPALASTSILHGGTRTHHCQE</sequence>
<organism evidence="1 2">
    <name type="scientific">Liparis tanakae</name>
    <name type="common">Tanaka's snailfish</name>
    <dbReference type="NCBI Taxonomy" id="230148"/>
    <lineage>
        <taxon>Eukaryota</taxon>
        <taxon>Metazoa</taxon>
        <taxon>Chordata</taxon>
        <taxon>Craniata</taxon>
        <taxon>Vertebrata</taxon>
        <taxon>Euteleostomi</taxon>
        <taxon>Actinopterygii</taxon>
        <taxon>Neopterygii</taxon>
        <taxon>Teleostei</taxon>
        <taxon>Neoteleostei</taxon>
        <taxon>Acanthomorphata</taxon>
        <taxon>Eupercaria</taxon>
        <taxon>Perciformes</taxon>
        <taxon>Cottioidei</taxon>
        <taxon>Cottales</taxon>
        <taxon>Liparidae</taxon>
        <taxon>Liparis</taxon>
    </lineage>
</organism>
<dbReference type="Proteomes" id="UP000314294">
    <property type="component" value="Unassembled WGS sequence"/>
</dbReference>
<dbReference type="AlphaFoldDB" id="A0A4Z2GPM8"/>
<accession>A0A4Z2GPM8</accession>
<reference evidence="1 2" key="1">
    <citation type="submission" date="2019-03" db="EMBL/GenBank/DDBJ databases">
        <title>First draft genome of Liparis tanakae, snailfish: a comprehensive survey of snailfish specific genes.</title>
        <authorList>
            <person name="Kim W."/>
            <person name="Song I."/>
            <person name="Jeong J.-H."/>
            <person name="Kim D."/>
            <person name="Kim S."/>
            <person name="Ryu S."/>
            <person name="Song J.Y."/>
            <person name="Lee S.K."/>
        </authorList>
    </citation>
    <scope>NUCLEOTIDE SEQUENCE [LARGE SCALE GENOMIC DNA]</scope>
    <source>
        <tissue evidence="1">Muscle</tissue>
    </source>
</reference>
<evidence type="ECO:0000313" key="1">
    <source>
        <dbReference type="EMBL" id="TNN55517.1"/>
    </source>
</evidence>
<gene>
    <name evidence="1" type="ORF">EYF80_034259</name>
</gene>
<comment type="caution">
    <text evidence="1">The sequence shown here is derived from an EMBL/GenBank/DDBJ whole genome shotgun (WGS) entry which is preliminary data.</text>
</comment>
<keyword evidence="2" id="KW-1185">Reference proteome</keyword>